<dbReference type="EMBL" id="NXLT01000006">
    <property type="protein sequence ID" value="RDU66481.1"/>
    <property type="molecule type" value="Genomic_DNA"/>
</dbReference>
<name>A0A3D8IPE6_9HELI</name>
<dbReference type="Proteomes" id="UP000256514">
    <property type="component" value="Unassembled WGS sequence"/>
</dbReference>
<reference evidence="1 2" key="1">
    <citation type="submission" date="2018-04" db="EMBL/GenBank/DDBJ databases">
        <title>Novel Campyloabacter and Helicobacter Species and Strains.</title>
        <authorList>
            <person name="Mannion A.J."/>
            <person name="Shen Z."/>
            <person name="Fox J.G."/>
        </authorList>
    </citation>
    <scope>NUCLEOTIDE SEQUENCE [LARGE SCALE GENOMIC DNA]</scope>
    <source>
        <strain evidence="1 2">MIT 12-6600</strain>
    </source>
</reference>
<gene>
    <name evidence="1" type="ORF">CQA54_07210</name>
</gene>
<organism evidence="1 2">
    <name type="scientific">Helicobacter equorum</name>
    <dbReference type="NCBI Taxonomy" id="361872"/>
    <lineage>
        <taxon>Bacteria</taxon>
        <taxon>Pseudomonadati</taxon>
        <taxon>Campylobacterota</taxon>
        <taxon>Epsilonproteobacteria</taxon>
        <taxon>Campylobacterales</taxon>
        <taxon>Helicobacteraceae</taxon>
        <taxon>Helicobacter</taxon>
    </lineage>
</organism>
<comment type="caution">
    <text evidence="1">The sequence shown here is derived from an EMBL/GenBank/DDBJ whole genome shotgun (WGS) entry which is preliminary data.</text>
</comment>
<evidence type="ECO:0000313" key="1">
    <source>
        <dbReference type="EMBL" id="RDU66481.1"/>
    </source>
</evidence>
<dbReference type="AlphaFoldDB" id="A0A3D8IPE6"/>
<protein>
    <submittedName>
        <fullName evidence="1">Uncharacterized protein</fullName>
    </submittedName>
</protein>
<keyword evidence="2" id="KW-1185">Reference proteome</keyword>
<sequence length="79" mass="9288">MHISERQLEFQQIYIVSRNCENIMIETLIDAYFLEENIGLEACFKIKGRYYIGVVHVNANDELELVLHLAKKREAALYI</sequence>
<accession>A0A3D8IPE6</accession>
<proteinExistence type="predicted"/>
<dbReference type="RefSeq" id="WP_115571435.1">
    <property type="nucleotide sequence ID" value="NZ_NXLT01000006.1"/>
</dbReference>
<evidence type="ECO:0000313" key="2">
    <source>
        <dbReference type="Proteomes" id="UP000256514"/>
    </source>
</evidence>